<sequence>MPTDKGSDQSERVFTDGASQSRRSPSLQPAHVYLHAAAIMIAFITTAARPIFAIPSSWSSTQTKSLSSSR</sequence>
<protein>
    <submittedName>
        <fullName evidence="3">Uncharacterized protein</fullName>
    </submittedName>
</protein>
<dbReference type="EMBL" id="VSRR010107087">
    <property type="protein sequence ID" value="MPC96726.1"/>
    <property type="molecule type" value="Genomic_DNA"/>
</dbReference>
<feature type="region of interest" description="Disordered" evidence="1">
    <location>
        <begin position="1"/>
        <end position="26"/>
    </location>
</feature>
<reference evidence="3 4" key="1">
    <citation type="submission" date="2019-05" db="EMBL/GenBank/DDBJ databases">
        <title>Another draft genome of Portunus trituberculatus and its Hox gene families provides insights of decapod evolution.</title>
        <authorList>
            <person name="Jeong J.-H."/>
            <person name="Song I."/>
            <person name="Kim S."/>
            <person name="Choi T."/>
            <person name="Kim D."/>
            <person name="Ryu S."/>
            <person name="Kim W."/>
        </authorList>
    </citation>
    <scope>NUCLEOTIDE SEQUENCE [LARGE SCALE GENOMIC DNA]</scope>
    <source>
        <tissue evidence="3">Muscle</tissue>
    </source>
</reference>
<feature type="compositionally biased region" description="Polar residues" evidence="1">
    <location>
        <begin position="17"/>
        <end position="26"/>
    </location>
</feature>
<dbReference type="AlphaFoldDB" id="A0A5B7JQW7"/>
<evidence type="ECO:0000256" key="2">
    <source>
        <dbReference type="SAM" id="Phobius"/>
    </source>
</evidence>
<feature type="transmembrane region" description="Helical" evidence="2">
    <location>
        <begin position="32"/>
        <end position="52"/>
    </location>
</feature>
<accession>A0A5B7JQW7</accession>
<gene>
    <name evidence="3" type="ORF">E2C01_092002</name>
</gene>
<keyword evidence="2" id="KW-0812">Transmembrane</keyword>
<feature type="compositionally biased region" description="Basic and acidic residues" evidence="1">
    <location>
        <begin position="1"/>
        <end position="14"/>
    </location>
</feature>
<evidence type="ECO:0000313" key="3">
    <source>
        <dbReference type="EMBL" id="MPC96726.1"/>
    </source>
</evidence>
<organism evidence="3 4">
    <name type="scientific">Portunus trituberculatus</name>
    <name type="common">Swimming crab</name>
    <name type="synonym">Neptunus trituberculatus</name>
    <dbReference type="NCBI Taxonomy" id="210409"/>
    <lineage>
        <taxon>Eukaryota</taxon>
        <taxon>Metazoa</taxon>
        <taxon>Ecdysozoa</taxon>
        <taxon>Arthropoda</taxon>
        <taxon>Crustacea</taxon>
        <taxon>Multicrustacea</taxon>
        <taxon>Malacostraca</taxon>
        <taxon>Eumalacostraca</taxon>
        <taxon>Eucarida</taxon>
        <taxon>Decapoda</taxon>
        <taxon>Pleocyemata</taxon>
        <taxon>Brachyura</taxon>
        <taxon>Eubrachyura</taxon>
        <taxon>Portunoidea</taxon>
        <taxon>Portunidae</taxon>
        <taxon>Portuninae</taxon>
        <taxon>Portunus</taxon>
    </lineage>
</organism>
<evidence type="ECO:0000256" key="1">
    <source>
        <dbReference type="SAM" id="MobiDB-lite"/>
    </source>
</evidence>
<name>A0A5B7JQW7_PORTR</name>
<evidence type="ECO:0000313" key="4">
    <source>
        <dbReference type="Proteomes" id="UP000324222"/>
    </source>
</evidence>
<keyword evidence="4" id="KW-1185">Reference proteome</keyword>
<comment type="caution">
    <text evidence="3">The sequence shown here is derived from an EMBL/GenBank/DDBJ whole genome shotgun (WGS) entry which is preliminary data.</text>
</comment>
<keyword evidence="2" id="KW-0472">Membrane</keyword>
<keyword evidence="2" id="KW-1133">Transmembrane helix</keyword>
<proteinExistence type="predicted"/>
<dbReference type="Proteomes" id="UP000324222">
    <property type="component" value="Unassembled WGS sequence"/>
</dbReference>